<feature type="domain" description="HTH arsR-type" evidence="4">
    <location>
        <begin position="1"/>
        <end position="92"/>
    </location>
</feature>
<dbReference type="PROSITE" id="PS50987">
    <property type="entry name" value="HTH_ARSR_2"/>
    <property type="match status" value="1"/>
</dbReference>
<dbReference type="InterPro" id="IPR036390">
    <property type="entry name" value="WH_DNA-bd_sf"/>
</dbReference>
<dbReference type="InterPro" id="IPR011991">
    <property type="entry name" value="ArsR-like_HTH"/>
</dbReference>
<comment type="caution">
    <text evidence="5">The sequence shown here is derived from an EMBL/GenBank/DDBJ whole genome shotgun (WGS) entry which is preliminary data.</text>
</comment>
<evidence type="ECO:0000313" key="6">
    <source>
        <dbReference type="Proteomes" id="UP000445000"/>
    </source>
</evidence>
<proteinExistence type="predicted"/>
<dbReference type="SUPFAM" id="SSF46785">
    <property type="entry name" value="Winged helix' DNA-binding domain"/>
    <property type="match status" value="1"/>
</dbReference>
<dbReference type="RefSeq" id="WP_129647457.1">
    <property type="nucleotide sequence ID" value="NZ_BLJN01000001.1"/>
</dbReference>
<evidence type="ECO:0000313" key="5">
    <source>
        <dbReference type="EMBL" id="GFE79353.1"/>
    </source>
</evidence>
<protein>
    <submittedName>
        <fullName evidence="5">Transcriptional regulator</fullName>
    </submittedName>
</protein>
<keyword evidence="1" id="KW-0805">Transcription regulation</keyword>
<dbReference type="InterPro" id="IPR036388">
    <property type="entry name" value="WH-like_DNA-bd_sf"/>
</dbReference>
<sequence>MSNPHDVLFRTLADPTRREIFEQLCREGEQTVGALTAHAGISQPAVSKHLGVLKLAGLVRDRQEGRQTHYSAQLGALSPLIDWTRQMAGFWESRFNRLEDLLKRMDQ</sequence>
<dbReference type="Gene3D" id="1.10.10.10">
    <property type="entry name" value="Winged helix-like DNA-binding domain superfamily/Winged helix DNA-binding domain"/>
    <property type="match status" value="1"/>
</dbReference>
<organism evidence="5 6">
    <name type="scientific">Steroidobacter agaridevorans</name>
    <dbReference type="NCBI Taxonomy" id="2695856"/>
    <lineage>
        <taxon>Bacteria</taxon>
        <taxon>Pseudomonadati</taxon>
        <taxon>Pseudomonadota</taxon>
        <taxon>Gammaproteobacteria</taxon>
        <taxon>Steroidobacterales</taxon>
        <taxon>Steroidobacteraceae</taxon>
        <taxon>Steroidobacter</taxon>
    </lineage>
</organism>
<dbReference type="PRINTS" id="PR00778">
    <property type="entry name" value="HTHARSR"/>
</dbReference>
<dbReference type="PANTHER" id="PTHR33154">
    <property type="entry name" value="TRANSCRIPTIONAL REGULATOR, ARSR FAMILY"/>
    <property type="match status" value="1"/>
</dbReference>
<dbReference type="FunFam" id="1.10.10.10:FF:000496">
    <property type="entry name" value="ArsR family transcriptional regulator"/>
    <property type="match status" value="1"/>
</dbReference>
<dbReference type="PANTHER" id="PTHR33154:SF33">
    <property type="entry name" value="TRANSCRIPTIONAL REPRESSOR SDPR"/>
    <property type="match status" value="1"/>
</dbReference>
<dbReference type="Proteomes" id="UP000445000">
    <property type="component" value="Unassembled WGS sequence"/>
</dbReference>
<dbReference type="GO" id="GO:0003677">
    <property type="term" value="F:DNA binding"/>
    <property type="evidence" value="ECO:0007669"/>
    <property type="project" value="UniProtKB-KW"/>
</dbReference>
<gene>
    <name evidence="5" type="ORF">GCM10011487_13530</name>
</gene>
<keyword evidence="2" id="KW-0238">DNA-binding</keyword>
<keyword evidence="3" id="KW-0804">Transcription</keyword>
<dbReference type="InterPro" id="IPR051081">
    <property type="entry name" value="HTH_MetalResp_TranReg"/>
</dbReference>
<keyword evidence="6" id="KW-1185">Reference proteome</keyword>
<evidence type="ECO:0000256" key="2">
    <source>
        <dbReference type="ARBA" id="ARBA00023125"/>
    </source>
</evidence>
<accession>A0A829Y8J6</accession>
<dbReference type="AlphaFoldDB" id="A0A829Y8J6"/>
<name>A0A829Y8J6_9GAMM</name>
<dbReference type="InterPro" id="IPR001845">
    <property type="entry name" value="HTH_ArsR_DNA-bd_dom"/>
</dbReference>
<dbReference type="SMART" id="SM00418">
    <property type="entry name" value="HTH_ARSR"/>
    <property type="match status" value="1"/>
</dbReference>
<dbReference type="EMBL" id="BLJN01000001">
    <property type="protein sequence ID" value="GFE79353.1"/>
    <property type="molecule type" value="Genomic_DNA"/>
</dbReference>
<dbReference type="GO" id="GO:0003700">
    <property type="term" value="F:DNA-binding transcription factor activity"/>
    <property type="evidence" value="ECO:0007669"/>
    <property type="project" value="InterPro"/>
</dbReference>
<dbReference type="NCBIfam" id="NF033788">
    <property type="entry name" value="HTH_metalloreg"/>
    <property type="match status" value="1"/>
</dbReference>
<dbReference type="CDD" id="cd00090">
    <property type="entry name" value="HTH_ARSR"/>
    <property type="match status" value="1"/>
</dbReference>
<evidence type="ECO:0000256" key="1">
    <source>
        <dbReference type="ARBA" id="ARBA00023015"/>
    </source>
</evidence>
<reference evidence="6" key="1">
    <citation type="submission" date="2020-01" db="EMBL/GenBank/DDBJ databases">
        <title>'Steroidobacter agaridevorans' sp. nov., agar-degrading bacteria isolated from rhizosphere soils.</title>
        <authorList>
            <person name="Ikenaga M."/>
            <person name="Kataoka M."/>
            <person name="Murouchi A."/>
            <person name="Katsuragi S."/>
            <person name="Sakai M."/>
        </authorList>
    </citation>
    <scope>NUCLEOTIDE SEQUENCE [LARGE SCALE GENOMIC DNA]</scope>
    <source>
        <strain evidence="6">YU21-B</strain>
    </source>
</reference>
<dbReference type="Pfam" id="PF01022">
    <property type="entry name" value="HTH_5"/>
    <property type="match status" value="1"/>
</dbReference>
<evidence type="ECO:0000256" key="3">
    <source>
        <dbReference type="ARBA" id="ARBA00023163"/>
    </source>
</evidence>
<evidence type="ECO:0000259" key="4">
    <source>
        <dbReference type="PROSITE" id="PS50987"/>
    </source>
</evidence>